<dbReference type="PANTHER" id="PTHR19446">
    <property type="entry name" value="REVERSE TRANSCRIPTASES"/>
    <property type="match status" value="1"/>
</dbReference>
<dbReference type="STRING" id="27835.A0A0N4YYF2"/>
<reference evidence="1 2" key="2">
    <citation type="submission" date="2018-11" db="EMBL/GenBank/DDBJ databases">
        <authorList>
            <consortium name="Pathogen Informatics"/>
        </authorList>
    </citation>
    <scope>NUCLEOTIDE SEQUENCE [LARGE SCALE GENOMIC DNA]</scope>
</reference>
<dbReference type="AlphaFoldDB" id="A0A0N4YYF2"/>
<dbReference type="WBParaSite" id="NBR_0002227401-mRNA-1">
    <property type="protein sequence ID" value="NBR_0002227401-mRNA-1"/>
    <property type="gene ID" value="NBR_0002227401"/>
</dbReference>
<evidence type="ECO:0000313" key="1">
    <source>
        <dbReference type="EMBL" id="VDL86996.1"/>
    </source>
</evidence>
<proteinExistence type="predicted"/>
<protein>
    <submittedName>
        <fullName evidence="3">Reverse transcriptase domain-containing protein</fullName>
    </submittedName>
</protein>
<evidence type="ECO:0000313" key="2">
    <source>
        <dbReference type="Proteomes" id="UP000271162"/>
    </source>
</evidence>
<dbReference type="EMBL" id="UYSL01027698">
    <property type="protein sequence ID" value="VDL86996.1"/>
    <property type="molecule type" value="Genomic_DNA"/>
</dbReference>
<organism evidence="3">
    <name type="scientific">Nippostrongylus brasiliensis</name>
    <name type="common">Rat hookworm</name>
    <dbReference type="NCBI Taxonomy" id="27835"/>
    <lineage>
        <taxon>Eukaryota</taxon>
        <taxon>Metazoa</taxon>
        <taxon>Ecdysozoa</taxon>
        <taxon>Nematoda</taxon>
        <taxon>Chromadorea</taxon>
        <taxon>Rhabditida</taxon>
        <taxon>Rhabditina</taxon>
        <taxon>Rhabditomorpha</taxon>
        <taxon>Strongyloidea</taxon>
        <taxon>Heligmosomidae</taxon>
        <taxon>Nippostrongylus</taxon>
    </lineage>
</organism>
<reference evidence="3" key="1">
    <citation type="submission" date="2017-02" db="UniProtKB">
        <authorList>
            <consortium name="WormBaseParasite"/>
        </authorList>
    </citation>
    <scope>IDENTIFICATION</scope>
</reference>
<name>A0A0N4YYF2_NIPBR</name>
<dbReference type="Proteomes" id="UP000271162">
    <property type="component" value="Unassembled WGS sequence"/>
</dbReference>
<evidence type="ECO:0000313" key="3">
    <source>
        <dbReference type="WBParaSite" id="NBR_0002227401-mRNA-1"/>
    </source>
</evidence>
<accession>A0A0N4YYF2</accession>
<gene>
    <name evidence="1" type="ORF">NBR_LOCUS22276</name>
</gene>
<keyword evidence="2" id="KW-1185">Reference proteome</keyword>
<sequence>MHGSVHADLANASSDPTVRRSAMILEKCWLISARHSTYTTGTATFSSRQKEDGHTVLRMVNVHELDHIMCNRKVFTDVRLTQIRQKQTRIKRIDIEALQSMMDSVSFDMFGDIDEDYSRITNIITTLANGTRTTSRTGIESTMANFYTNLFRTRHGTAAAELPAGDDVPPFMTSEVRLAVETMSKGKSPGSDGITVEMLLACGQKLFSALAQRFTRYVTMCEIPAAWKRSKTILLFKKGDKEDLANYRPITLLPVLYKVFSRCLLSRRKRTLDEEQPIEQAGFRRKFSTLDHTLTCCRVIEAARE</sequence>